<dbReference type="OrthoDB" id="1881at2759"/>
<dbReference type="PANTHER" id="PTHR12307">
    <property type="entry name" value="PROTEIN PHOSPHATASE 1 REGULATORY SUBUNIT"/>
    <property type="match status" value="1"/>
</dbReference>
<evidence type="ECO:0000313" key="4">
    <source>
        <dbReference type="Proteomes" id="UP000242525"/>
    </source>
</evidence>
<feature type="region of interest" description="Disordered" evidence="1">
    <location>
        <begin position="507"/>
        <end position="541"/>
    </location>
</feature>
<feature type="region of interest" description="Disordered" evidence="1">
    <location>
        <begin position="569"/>
        <end position="628"/>
    </location>
</feature>
<reference evidence="3" key="1">
    <citation type="submission" date="2014-03" db="EMBL/GenBank/DDBJ databases">
        <authorList>
            <person name="Casaregola S."/>
        </authorList>
    </citation>
    <scope>NUCLEOTIDE SEQUENCE [LARGE SCALE GENOMIC DNA]</scope>
    <source>
        <strain evidence="3">CLIB 918</strain>
    </source>
</reference>
<dbReference type="PROSITE" id="PS51159">
    <property type="entry name" value="CBM21"/>
    <property type="match status" value="1"/>
</dbReference>
<feature type="region of interest" description="Disordered" evidence="1">
    <location>
        <begin position="177"/>
        <end position="230"/>
    </location>
</feature>
<organism evidence="3 4">
    <name type="scientific">Geotrichum candidum</name>
    <name type="common">Oospora lactis</name>
    <name type="synonym">Dipodascus geotrichum</name>
    <dbReference type="NCBI Taxonomy" id="1173061"/>
    <lineage>
        <taxon>Eukaryota</taxon>
        <taxon>Fungi</taxon>
        <taxon>Dikarya</taxon>
        <taxon>Ascomycota</taxon>
        <taxon>Saccharomycotina</taxon>
        <taxon>Dipodascomycetes</taxon>
        <taxon>Dipodascales</taxon>
        <taxon>Dipodascaceae</taxon>
        <taxon>Geotrichum</taxon>
    </lineage>
</organism>
<feature type="region of interest" description="Disordered" evidence="1">
    <location>
        <begin position="1"/>
        <end position="27"/>
    </location>
</feature>
<dbReference type="AlphaFoldDB" id="A0A0J9XGA3"/>
<dbReference type="PANTHER" id="PTHR12307:SF36">
    <property type="entry name" value="GLYCOGEN-BINDING SUBUNIT 76A"/>
    <property type="match status" value="1"/>
</dbReference>
<name>A0A0J9XGA3_GEOCN</name>
<comment type="caution">
    <text evidence="3">The sequence shown here is derived from an EMBL/GenBank/DDBJ whole genome shotgun (WGS) entry which is preliminary data.</text>
</comment>
<feature type="compositionally biased region" description="Polar residues" evidence="1">
    <location>
        <begin position="510"/>
        <end position="532"/>
    </location>
</feature>
<dbReference type="Gene3D" id="2.60.40.2440">
    <property type="entry name" value="Carbohydrate binding type-21 domain"/>
    <property type="match status" value="1"/>
</dbReference>
<dbReference type="GO" id="GO:0008157">
    <property type="term" value="F:protein phosphatase 1 binding"/>
    <property type="evidence" value="ECO:0007669"/>
    <property type="project" value="TreeGrafter"/>
</dbReference>
<feature type="compositionally biased region" description="Basic and acidic residues" evidence="1">
    <location>
        <begin position="268"/>
        <end position="285"/>
    </location>
</feature>
<accession>A0A0J9XGA3</accession>
<dbReference type="GO" id="GO:2001069">
    <property type="term" value="F:glycogen binding"/>
    <property type="evidence" value="ECO:0007669"/>
    <property type="project" value="TreeGrafter"/>
</dbReference>
<feature type="region of interest" description="Disordered" evidence="1">
    <location>
        <begin position="127"/>
        <end position="151"/>
    </location>
</feature>
<feature type="compositionally biased region" description="Polar residues" evidence="1">
    <location>
        <begin position="592"/>
        <end position="618"/>
    </location>
</feature>
<dbReference type="GO" id="GO:0005979">
    <property type="term" value="P:regulation of glycogen biosynthetic process"/>
    <property type="evidence" value="ECO:0007669"/>
    <property type="project" value="TreeGrafter"/>
</dbReference>
<keyword evidence="4" id="KW-1185">Reference proteome</keyword>
<dbReference type="Proteomes" id="UP000242525">
    <property type="component" value="Unassembled WGS sequence"/>
</dbReference>
<feature type="compositionally biased region" description="Low complexity" evidence="1">
    <location>
        <begin position="99"/>
        <end position="108"/>
    </location>
</feature>
<sequence length="628" mass="68248">MPYIAPCSNPVESLPTSSLPSSRRSNITNTRNNIASATMTNANNNNNNMRSTISGLGFTANAFSRPLPSNLTGHQPQGGYFQFSPESPASSDDTGLHFSSSASSSTSSIENDYDELKKAVEAMAIAPSTPSSSSGPSNTLPSNNFSSTALLKKKPSSSTLSTLVLTTPTAARSTTTLLGNATKHTPTASTASSSLSTPSTSIPSSPSSILRKKSGERVKSSLKLPSLVRHQSMPATSKMVHFDAKLERVRHFLYSEKPTAVSAQSSPTEERPKFHWGSDSDHESESSEDEEDPRIGFQRYLDRTEWQISLPNYNPSLPVDNSKSVFVESIFLSVDKNKLIGNVAVKNLTFEKHVSIRYSLDNWKTITEISAEYNPDVRRKLKVLGYDRFTFSLNLCDFPQHYTKSVLFFCVRFADGNGDVFWDNNNGQNYQVIFTRVNKVKPVQTNRLSVRSHGNGRAINPHRRSKSSHELVGGRDHDQEDDEIFGQLLRKPKSKPSGADQFAARYDFGSSFSNPSPERTGQSGLLINNGPTQAPLGSPKSGEEFALNAKSYQELIDSYCFFHGPKSTPAAKTHKKPPVEDKPASPALYSCTPMTTAAPTTHNSSASTMVSAPNNGASVASAAAEPKP</sequence>
<evidence type="ECO:0000259" key="2">
    <source>
        <dbReference type="PROSITE" id="PS51159"/>
    </source>
</evidence>
<feature type="compositionally biased region" description="Low complexity" evidence="1">
    <location>
        <begin position="13"/>
        <end position="27"/>
    </location>
</feature>
<dbReference type="GO" id="GO:0000164">
    <property type="term" value="C:protein phosphatase type 1 complex"/>
    <property type="evidence" value="ECO:0007669"/>
    <property type="project" value="TreeGrafter"/>
</dbReference>
<proteinExistence type="predicted"/>
<protein>
    <recommendedName>
        <fullName evidence="2">CBM21 domain-containing protein</fullName>
    </recommendedName>
</protein>
<feature type="region of interest" description="Disordered" evidence="1">
    <location>
        <begin position="67"/>
        <end position="110"/>
    </location>
</feature>
<feature type="compositionally biased region" description="Basic and acidic residues" evidence="1">
    <location>
        <begin position="467"/>
        <end position="478"/>
    </location>
</feature>
<dbReference type="InterPro" id="IPR038175">
    <property type="entry name" value="CBM21_dom_sf"/>
</dbReference>
<feature type="domain" description="CBM21" evidence="2">
    <location>
        <begin position="317"/>
        <end position="433"/>
    </location>
</feature>
<dbReference type="Pfam" id="PF03370">
    <property type="entry name" value="CBM_21"/>
    <property type="match status" value="1"/>
</dbReference>
<evidence type="ECO:0000256" key="1">
    <source>
        <dbReference type="SAM" id="MobiDB-lite"/>
    </source>
</evidence>
<feature type="compositionally biased region" description="Polar residues" evidence="1">
    <location>
        <begin position="84"/>
        <end position="93"/>
    </location>
</feature>
<dbReference type="InterPro" id="IPR005036">
    <property type="entry name" value="CBM21_dom"/>
</dbReference>
<dbReference type="EMBL" id="CCBN010000014">
    <property type="protein sequence ID" value="CDO56309.1"/>
    <property type="molecule type" value="Genomic_DNA"/>
</dbReference>
<feature type="compositionally biased region" description="Low complexity" evidence="1">
    <location>
        <begin position="185"/>
        <end position="209"/>
    </location>
</feature>
<evidence type="ECO:0000313" key="3">
    <source>
        <dbReference type="EMBL" id="CDO56309.1"/>
    </source>
</evidence>
<gene>
    <name evidence="3" type="ORF">BN980_GECA14s02551g</name>
</gene>
<feature type="region of interest" description="Disordered" evidence="1">
    <location>
        <begin position="258"/>
        <end position="294"/>
    </location>
</feature>
<feature type="region of interest" description="Disordered" evidence="1">
    <location>
        <begin position="452"/>
        <end position="480"/>
    </location>
</feature>
<dbReference type="STRING" id="1173061.A0A0J9XGA3"/>
<dbReference type="InterPro" id="IPR050782">
    <property type="entry name" value="PP1_regulatory_subunit_3"/>
</dbReference>